<name>X7F908_9RHOB</name>
<accession>X7F908</accession>
<dbReference type="EMBL" id="JAME01000018">
    <property type="protein sequence ID" value="ETX28539.1"/>
    <property type="molecule type" value="Genomic_DNA"/>
</dbReference>
<dbReference type="STRING" id="1449351.RISW2_06525"/>
<evidence type="ECO:0000256" key="1">
    <source>
        <dbReference type="SAM" id="Phobius"/>
    </source>
</evidence>
<comment type="caution">
    <text evidence="2">The sequence shown here is derived from an EMBL/GenBank/DDBJ whole genome shotgun (WGS) entry which is preliminary data.</text>
</comment>
<dbReference type="AlphaFoldDB" id="X7F908"/>
<keyword evidence="3" id="KW-1185">Reference proteome</keyword>
<evidence type="ECO:0000313" key="2">
    <source>
        <dbReference type="EMBL" id="ETX28539.1"/>
    </source>
</evidence>
<keyword evidence="1" id="KW-0472">Membrane</keyword>
<gene>
    <name evidence="2" type="ORF">RISW2_06525</name>
</gene>
<sequence>MPRLVSFYVQCAVVGFALAAVFVGALAWGDIAGLGHLIAGTAEGPLALFLLWFFNGIVFTGAQASVRVLLMAEDAGGDGPRGGLRSDLVAIPVRVPAGRARRTPLSRR</sequence>
<keyword evidence="1" id="KW-0812">Transmembrane</keyword>
<evidence type="ECO:0000313" key="3">
    <source>
        <dbReference type="Proteomes" id="UP000023430"/>
    </source>
</evidence>
<protein>
    <submittedName>
        <fullName evidence="2">Uncharacterized protein</fullName>
    </submittedName>
</protein>
<feature type="transmembrane region" description="Helical" evidence="1">
    <location>
        <begin position="7"/>
        <end position="29"/>
    </location>
</feature>
<reference evidence="2 3" key="1">
    <citation type="submission" date="2014-01" db="EMBL/GenBank/DDBJ databases">
        <title>Roseivivax isoporae LMG 25204 Genome Sequencing.</title>
        <authorList>
            <person name="Lai Q."/>
            <person name="Li G."/>
            <person name="Shao Z."/>
        </authorList>
    </citation>
    <scope>NUCLEOTIDE SEQUENCE [LARGE SCALE GENOMIC DNA]</scope>
    <source>
        <strain evidence="2 3">LMG 25204</strain>
    </source>
</reference>
<dbReference type="Proteomes" id="UP000023430">
    <property type="component" value="Unassembled WGS sequence"/>
</dbReference>
<keyword evidence="1" id="KW-1133">Transmembrane helix</keyword>
<dbReference type="RefSeq" id="WP_043771806.1">
    <property type="nucleotide sequence ID" value="NZ_JAME01000018.1"/>
</dbReference>
<proteinExistence type="predicted"/>
<dbReference type="OrthoDB" id="8115457at2"/>
<organism evidence="2 3">
    <name type="scientific">Roseivivax isoporae LMG 25204</name>
    <dbReference type="NCBI Taxonomy" id="1449351"/>
    <lineage>
        <taxon>Bacteria</taxon>
        <taxon>Pseudomonadati</taxon>
        <taxon>Pseudomonadota</taxon>
        <taxon>Alphaproteobacteria</taxon>
        <taxon>Rhodobacterales</taxon>
        <taxon>Roseobacteraceae</taxon>
        <taxon>Roseivivax</taxon>
    </lineage>
</organism>
<dbReference type="eggNOG" id="ENOG5032YDV">
    <property type="taxonomic scope" value="Bacteria"/>
</dbReference>